<dbReference type="Proteomes" id="UP000806378">
    <property type="component" value="Unassembled WGS sequence"/>
</dbReference>
<proteinExistence type="predicted"/>
<keyword evidence="2" id="KW-1185">Reference proteome</keyword>
<protein>
    <submittedName>
        <fullName evidence="1">Uncharacterized protein</fullName>
    </submittedName>
</protein>
<dbReference type="Gramene" id="rna-gnl|WGS:JABURB|Cocit.L0765.1">
    <property type="protein sequence ID" value="cds-KAF7849455.1"/>
    <property type="gene ID" value="gene-BT93_L0765"/>
</dbReference>
<reference evidence="1" key="1">
    <citation type="submission" date="2020-05" db="EMBL/GenBank/DDBJ databases">
        <title>WGS assembly of Corymbia citriodora subspecies variegata.</title>
        <authorList>
            <person name="Barry K."/>
            <person name="Hundley H."/>
            <person name="Shu S."/>
            <person name="Jenkins J."/>
            <person name="Grimwood J."/>
            <person name="Baten A."/>
        </authorList>
    </citation>
    <scope>NUCLEOTIDE SEQUENCE</scope>
    <source>
        <strain evidence="1">CV2-018</strain>
    </source>
</reference>
<dbReference type="OrthoDB" id="1696465at2759"/>
<evidence type="ECO:0000313" key="2">
    <source>
        <dbReference type="Proteomes" id="UP000806378"/>
    </source>
</evidence>
<organism evidence="1 2">
    <name type="scientific">Corymbia citriodora subsp. variegata</name>
    <dbReference type="NCBI Taxonomy" id="360336"/>
    <lineage>
        <taxon>Eukaryota</taxon>
        <taxon>Viridiplantae</taxon>
        <taxon>Streptophyta</taxon>
        <taxon>Embryophyta</taxon>
        <taxon>Tracheophyta</taxon>
        <taxon>Spermatophyta</taxon>
        <taxon>Magnoliopsida</taxon>
        <taxon>eudicotyledons</taxon>
        <taxon>Gunneridae</taxon>
        <taxon>Pentapetalae</taxon>
        <taxon>rosids</taxon>
        <taxon>malvids</taxon>
        <taxon>Myrtales</taxon>
        <taxon>Myrtaceae</taxon>
        <taxon>Myrtoideae</taxon>
        <taxon>Eucalypteae</taxon>
        <taxon>Corymbia</taxon>
    </lineage>
</organism>
<dbReference type="PANTHER" id="PTHR35121">
    <property type="entry name" value="HOMEODOMAIN PROTEIN 8, PUTATIVE-RELATED"/>
    <property type="match status" value="1"/>
</dbReference>
<dbReference type="PANTHER" id="PTHR35121:SF4">
    <property type="entry name" value="SWIM-TYPE DOMAIN-CONTAINING PROTEIN"/>
    <property type="match status" value="1"/>
</dbReference>
<evidence type="ECO:0000313" key="1">
    <source>
        <dbReference type="EMBL" id="KAF7849455.1"/>
    </source>
</evidence>
<name>A0A8T0CU22_CORYI</name>
<accession>A0A8T0CU22</accession>
<gene>
    <name evidence="1" type="ORF">BT93_L0765</name>
</gene>
<dbReference type="EMBL" id="MU089776">
    <property type="protein sequence ID" value="KAF7849455.1"/>
    <property type="molecule type" value="Genomic_DNA"/>
</dbReference>
<sequence>MATTAAETMLRCVFDGSLLINDVEIERRPYHRNCGCALHKLKGSHSTACSHHNRISFPRKELSANCSLYAAASKFSPQSCVMIGIYQRDWIGKKKKG</sequence>
<comment type="caution">
    <text evidence="1">The sequence shown here is derived from an EMBL/GenBank/DDBJ whole genome shotgun (WGS) entry which is preliminary data.</text>
</comment>
<dbReference type="AlphaFoldDB" id="A0A8T0CU22"/>